<gene>
    <name evidence="4" type="ORF">J2S41_007049</name>
</gene>
<dbReference type="PANTHER" id="PTHR33393:SF11">
    <property type="entry name" value="POLYGLUTAMINE SYNTHESIS ACCESSORY PROTEIN RV0574C-RELATED"/>
    <property type="match status" value="1"/>
</dbReference>
<dbReference type="InterPro" id="IPR052169">
    <property type="entry name" value="CW_Biosynth-Accessory"/>
</dbReference>
<evidence type="ECO:0000256" key="1">
    <source>
        <dbReference type="ARBA" id="ARBA00005662"/>
    </source>
</evidence>
<dbReference type="SMART" id="SM00854">
    <property type="entry name" value="PGA_cap"/>
    <property type="match status" value="1"/>
</dbReference>
<feature type="domain" description="Capsule synthesis protein CapA" evidence="3">
    <location>
        <begin position="55"/>
        <end position="210"/>
    </location>
</feature>
<name>A0AAE4CD51_9ACTN</name>
<organism evidence="4 5">
    <name type="scientific">Catenuloplanes atrovinosus</name>
    <dbReference type="NCBI Taxonomy" id="137266"/>
    <lineage>
        <taxon>Bacteria</taxon>
        <taxon>Bacillati</taxon>
        <taxon>Actinomycetota</taxon>
        <taxon>Actinomycetes</taxon>
        <taxon>Micromonosporales</taxon>
        <taxon>Micromonosporaceae</taxon>
        <taxon>Catenuloplanes</taxon>
    </lineage>
</organism>
<comment type="caution">
    <text evidence="4">The sequence shown here is derived from an EMBL/GenBank/DDBJ whole genome shotgun (WGS) entry which is preliminary data.</text>
</comment>
<comment type="similarity">
    <text evidence="1">Belongs to the CapA family.</text>
</comment>
<dbReference type="EMBL" id="JAVDYB010000001">
    <property type="protein sequence ID" value="MDR7280271.1"/>
    <property type="molecule type" value="Genomic_DNA"/>
</dbReference>
<dbReference type="PANTHER" id="PTHR33393">
    <property type="entry name" value="POLYGLUTAMINE SYNTHESIS ACCESSORY PROTEIN RV0574C-RELATED"/>
    <property type="match status" value="1"/>
</dbReference>
<proteinExistence type="inferred from homology"/>
<dbReference type="SUPFAM" id="SSF56300">
    <property type="entry name" value="Metallo-dependent phosphatases"/>
    <property type="match status" value="1"/>
</dbReference>
<evidence type="ECO:0000313" key="4">
    <source>
        <dbReference type="EMBL" id="MDR7280271.1"/>
    </source>
</evidence>
<keyword evidence="2" id="KW-0732">Signal</keyword>
<evidence type="ECO:0000313" key="5">
    <source>
        <dbReference type="Proteomes" id="UP001183643"/>
    </source>
</evidence>
<dbReference type="AlphaFoldDB" id="A0AAE4CD51"/>
<reference evidence="4" key="1">
    <citation type="submission" date="2023-07" db="EMBL/GenBank/DDBJ databases">
        <title>Sequencing the genomes of 1000 actinobacteria strains.</title>
        <authorList>
            <person name="Klenk H.-P."/>
        </authorList>
    </citation>
    <scope>NUCLEOTIDE SEQUENCE</scope>
    <source>
        <strain evidence="4">DSM 44707</strain>
    </source>
</reference>
<feature type="chain" id="PRO_5042024149" description="Capsule synthesis protein CapA domain-containing protein" evidence="2">
    <location>
        <begin position="19"/>
        <end position="284"/>
    </location>
</feature>
<dbReference type="Pfam" id="PF09587">
    <property type="entry name" value="PGA_cap"/>
    <property type="match status" value="1"/>
</dbReference>
<dbReference type="Proteomes" id="UP001183643">
    <property type="component" value="Unassembled WGS sequence"/>
</dbReference>
<accession>A0AAE4CD51</accession>
<keyword evidence="5" id="KW-1185">Reference proteome</keyword>
<evidence type="ECO:0000256" key="2">
    <source>
        <dbReference type="SAM" id="SignalP"/>
    </source>
</evidence>
<dbReference type="RefSeq" id="WP_310374539.1">
    <property type="nucleotide sequence ID" value="NZ_JAVDYB010000001.1"/>
</dbReference>
<feature type="signal peptide" evidence="2">
    <location>
        <begin position="1"/>
        <end position="18"/>
    </location>
</feature>
<sequence length="284" mass="28795">MLFALVLLLATGLTGVHAVAVATAPGSRPLWLAVPPFVPRPPAPPPRQRPSGLLSIVATGDVTAGATVPDGVRRLLRADVATANPPYRRTPAAAAGLRAAGFTIINGYGTTAVRGIRVEVLGFPAGADPTAARRAVTAAAKRADVVVVHARLGAPGRYRVAGGAEVRFARAVVDAGADLVLGHGPGVLRGMEFHRGRLIAYGLGTFAGPAGRTGRYATAGVLRVTLRADGGWAGGTFTATRPDRAGRPVADRTGAGLRHVRELTASDFPGTGPAVGATGALSAR</sequence>
<dbReference type="InterPro" id="IPR019079">
    <property type="entry name" value="Capsule_synth_CapA"/>
</dbReference>
<evidence type="ECO:0000259" key="3">
    <source>
        <dbReference type="SMART" id="SM00854"/>
    </source>
</evidence>
<protein>
    <recommendedName>
        <fullName evidence="3">Capsule synthesis protein CapA domain-containing protein</fullName>
    </recommendedName>
</protein>
<dbReference type="InterPro" id="IPR029052">
    <property type="entry name" value="Metallo-depent_PP-like"/>
</dbReference>